<name>A0ABX1VES3_9PLAN</name>
<feature type="transmembrane region" description="Helical" evidence="1">
    <location>
        <begin position="43"/>
        <end position="66"/>
    </location>
</feature>
<evidence type="ECO:0000313" key="3">
    <source>
        <dbReference type="Proteomes" id="UP000609651"/>
    </source>
</evidence>
<keyword evidence="3" id="KW-1185">Reference proteome</keyword>
<proteinExistence type="predicted"/>
<protein>
    <recommendedName>
        <fullName evidence="4">Transmembrane protein</fullName>
    </recommendedName>
</protein>
<evidence type="ECO:0000256" key="1">
    <source>
        <dbReference type="SAM" id="Phobius"/>
    </source>
</evidence>
<dbReference type="EMBL" id="WTPX01000050">
    <property type="protein sequence ID" value="NNJ25787.1"/>
    <property type="molecule type" value="Genomic_DNA"/>
</dbReference>
<keyword evidence="1" id="KW-1133">Transmembrane helix</keyword>
<accession>A0ABX1VES3</accession>
<organism evidence="2 3">
    <name type="scientific">Alienimonas chondri</name>
    <dbReference type="NCBI Taxonomy" id="2681879"/>
    <lineage>
        <taxon>Bacteria</taxon>
        <taxon>Pseudomonadati</taxon>
        <taxon>Planctomycetota</taxon>
        <taxon>Planctomycetia</taxon>
        <taxon>Planctomycetales</taxon>
        <taxon>Planctomycetaceae</taxon>
        <taxon>Alienimonas</taxon>
    </lineage>
</organism>
<sequence>MDDQLIAGIVGGCCLIWAVAAAAPGIPGRRRWREGVPGGRRALASALCGVAPPLFIAGLSVVRAVWSDEPPIWEHDAYSARFRAAGAVLALLWVASLVLIVAAAGAAMRAAENETPPPRPPKERR</sequence>
<keyword evidence="1" id="KW-0812">Transmembrane</keyword>
<dbReference type="RefSeq" id="WP_171186153.1">
    <property type="nucleotide sequence ID" value="NZ_WTPX01000050.1"/>
</dbReference>
<dbReference type="Proteomes" id="UP000609651">
    <property type="component" value="Unassembled WGS sequence"/>
</dbReference>
<evidence type="ECO:0000313" key="2">
    <source>
        <dbReference type="EMBL" id="NNJ25787.1"/>
    </source>
</evidence>
<gene>
    <name evidence="2" type="ORF">LzC2_18620</name>
</gene>
<feature type="transmembrane region" description="Helical" evidence="1">
    <location>
        <begin position="6"/>
        <end position="23"/>
    </location>
</feature>
<comment type="caution">
    <text evidence="2">The sequence shown here is derived from an EMBL/GenBank/DDBJ whole genome shotgun (WGS) entry which is preliminary data.</text>
</comment>
<feature type="transmembrane region" description="Helical" evidence="1">
    <location>
        <begin position="86"/>
        <end position="107"/>
    </location>
</feature>
<keyword evidence="1" id="KW-0472">Membrane</keyword>
<evidence type="ECO:0008006" key="4">
    <source>
        <dbReference type="Google" id="ProtNLM"/>
    </source>
</evidence>
<reference evidence="2 3" key="1">
    <citation type="journal article" date="2020" name="Syst. Appl. Microbiol.">
        <title>Alienimonas chondri sp. nov., a novel planctomycete isolated from the biofilm of the red alga Chondrus crispus.</title>
        <authorList>
            <person name="Vitorino I."/>
            <person name="Albuquerque L."/>
            <person name="Wiegand S."/>
            <person name="Kallscheuer N."/>
            <person name="da Costa M.S."/>
            <person name="Lobo-da-Cunha A."/>
            <person name="Jogler C."/>
            <person name="Lage O.M."/>
        </authorList>
    </citation>
    <scope>NUCLEOTIDE SEQUENCE [LARGE SCALE GENOMIC DNA]</scope>
    <source>
        <strain evidence="2 3">LzC2</strain>
    </source>
</reference>